<dbReference type="AlphaFoldDB" id="A0A8B8PKY0"/>
<sequence length="462" mass="50351">MRPAKHRKVKAPPSGNAKNVHKGRDKSVKRTDELHHILKEQGTYFLKTGKELHALQHSPVQRLDPSTKIKLQLFPIDEVTRLGLQKDGHHPYLELTLKARKRISSILKHLQTKWGSSTIATGEPGLYPYSIQEAKSSPERWTLDDKDVSAGDVHAAIGSPALFRLRYGWFSNAGGKSSELAPAESLNPSSFLAKSSHQHEGMQKSCDSNINNKCDEGRKFEQADIEVTEAVGGVKNHEVMVDNLVDHPVDQMNAFECNEAGLRQSSEIWTDNLTNVSIGGLLSEASLQGMFSSFLSKTNGCVPTSHPSQCTSDSFDALITTHVKHSQSTKLSSNEPCSSILDAEDTCMAFPFKKSSMNKDISNSNGSSNAELSCPEIGTRPCQFLKAAEDGVQVRIEPDTSPANASQESESTLQLCSRVYNDESSLGLAGIKWTDTLGPFDLGLPSGKVINGDSISTSGFVR</sequence>
<name>A0A8B8PKY0_9MYRT</name>
<dbReference type="Proteomes" id="UP000827889">
    <property type="component" value="Chromosome 11"/>
</dbReference>
<dbReference type="KEGG" id="rarg:115744088"/>
<dbReference type="GO" id="GO:0003682">
    <property type="term" value="F:chromatin binding"/>
    <property type="evidence" value="ECO:0007669"/>
    <property type="project" value="InterPro"/>
</dbReference>
<feature type="region of interest" description="Disordered" evidence="1">
    <location>
        <begin position="1"/>
        <end position="28"/>
    </location>
</feature>
<feature type="compositionally biased region" description="Basic residues" evidence="1">
    <location>
        <begin position="1"/>
        <end position="10"/>
    </location>
</feature>
<gene>
    <name evidence="3" type="primary">LOC115744088</name>
</gene>
<evidence type="ECO:0000313" key="2">
    <source>
        <dbReference type="Proteomes" id="UP000827889"/>
    </source>
</evidence>
<dbReference type="GeneID" id="115744088"/>
<reference evidence="3" key="1">
    <citation type="submission" date="2025-08" db="UniProtKB">
        <authorList>
            <consortium name="RefSeq"/>
        </authorList>
    </citation>
    <scope>IDENTIFICATION</scope>
    <source>
        <tissue evidence="3">Leaf</tissue>
    </source>
</reference>
<evidence type="ECO:0000256" key="1">
    <source>
        <dbReference type="SAM" id="MobiDB-lite"/>
    </source>
</evidence>
<dbReference type="RefSeq" id="XP_030535037.2">
    <property type="nucleotide sequence ID" value="XM_030679177.2"/>
</dbReference>
<organism evidence="2 3">
    <name type="scientific">Rhodamnia argentea</name>
    <dbReference type="NCBI Taxonomy" id="178133"/>
    <lineage>
        <taxon>Eukaryota</taxon>
        <taxon>Viridiplantae</taxon>
        <taxon>Streptophyta</taxon>
        <taxon>Embryophyta</taxon>
        <taxon>Tracheophyta</taxon>
        <taxon>Spermatophyta</taxon>
        <taxon>Magnoliopsida</taxon>
        <taxon>eudicotyledons</taxon>
        <taxon>Gunneridae</taxon>
        <taxon>Pentapetalae</taxon>
        <taxon>rosids</taxon>
        <taxon>malvids</taxon>
        <taxon>Myrtales</taxon>
        <taxon>Myrtaceae</taxon>
        <taxon>Myrtoideae</taxon>
        <taxon>Myrteae</taxon>
        <taxon>Australasian group</taxon>
        <taxon>Rhodamnia</taxon>
    </lineage>
</organism>
<protein>
    <submittedName>
        <fullName evidence="3">TSL-kinase interacting protein 1</fullName>
    </submittedName>
</protein>
<proteinExistence type="predicted"/>
<dbReference type="InterPro" id="IPR055315">
    <property type="entry name" value="Cramped-like"/>
</dbReference>
<dbReference type="GO" id="GO:0007389">
    <property type="term" value="P:pattern specification process"/>
    <property type="evidence" value="ECO:0007669"/>
    <property type="project" value="TreeGrafter"/>
</dbReference>
<dbReference type="GO" id="GO:0005634">
    <property type="term" value="C:nucleus"/>
    <property type="evidence" value="ECO:0007669"/>
    <property type="project" value="TreeGrafter"/>
</dbReference>
<keyword evidence="2" id="KW-1185">Reference proteome</keyword>
<dbReference type="PANTHER" id="PTHR21677:SF4">
    <property type="entry name" value="TSL-KINASE INTERACTING-LIKE PROTEIN"/>
    <property type="match status" value="1"/>
</dbReference>
<accession>A0A8B8PKY0</accession>
<dbReference type="PANTHER" id="PTHR21677">
    <property type="entry name" value="CRAMPED PROTEIN"/>
    <property type="match status" value="1"/>
</dbReference>
<evidence type="ECO:0000313" key="3">
    <source>
        <dbReference type="RefSeq" id="XP_030535037.2"/>
    </source>
</evidence>